<evidence type="ECO:0000313" key="2">
    <source>
        <dbReference type="Proteomes" id="UP000515856"/>
    </source>
</evidence>
<dbReference type="EMBL" id="CP060636">
    <property type="protein sequence ID" value="QNM10672.1"/>
    <property type="molecule type" value="Genomic_DNA"/>
</dbReference>
<dbReference type="PANTHER" id="PTHR36848">
    <property type="entry name" value="DNA-BINDING PROTEIN (PUTATIVE SECRETED PROTEIN)-RELATED"/>
    <property type="match status" value="1"/>
</dbReference>
<keyword evidence="1" id="KW-0378">Hydrolase</keyword>
<evidence type="ECO:0000313" key="1">
    <source>
        <dbReference type="EMBL" id="QNM10672.1"/>
    </source>
</evidence>
<keyword evidence="2" id="KW-1185">Reference proteome</keyword>
<reference evidence="1 2" key="1">
    <citation type="submission" date="2020-08" db="EMBL/GenBank/DDBJ databases">
        <authorList>
            <person name="Liu C."/>
            <person name="Sun Q."/>
        </authorList>
    </citation>
    <scope>NUCLEOTIDE SEQUENCE [LARGE SCALE GENOMIC DNA]</scope>
    <source>
        <strain evidence="1 2">NSJ-61</strain>
    </source>
</reference>
<dbReference type="InterPro" id="IPR008979">
    <property type="entry name" value="Galactose-bd-like_sf"/>
</dbReference>
<protein>
    <submittedName>
        <fullName evidence="1">Glycoside hydrolase family 2</fullName>
    </submittedName>
</protein>
<dbReference type="Gene3D" id="2.60.120.260">
    <property type="entry name" value="Galactose-binding domain-like"/>
    <property type="match status" value="1"/>
</dbReference>
<dbReference type="AlphaFoldDB" id="A0A7G9GIP0"/>
<accession>A0A7G9GIP0</accession>
<dbReference type="GO" id="GO:0016787">
    <property type="term" value="F:hydrolase activity"/>
    <property type="evidence" value="ECO:0007669"/>
    <property type="project" value="UniProtKB-KW"/>
</dbReference>
<dbReference type="KEGG" id="ehn:H9Q80_10235"/>
<gene>
    <name evidence="1" type="ORF">H9Q80_10235</name>
</gene>
<name>A0A7G9GIP0_9FIRM</name>
<organism evidence="1 2">
    <name type="scientific">[Eubacterium] hominis</name>
    <dbReference type="NCBI Taxonomy" id="2764325"/>
    <lineage>
        <taxon>Bacteria</taxon>
        <taxon>Bacillati</taxon>
        <taxon>Bacillota</taxon>
        <taxon>Erysipelotrichia</taxon>
        <taxon>Erysipelotrichales</taxon>
        <taxon>Erysipelotrichaceae</taxon>
        <taxon>Amedibacillus</taxon>
    </lineage>
</organism>
<sequence>MENYYQKVMNGTYQNHVLPFLWQKGESKEIIEEYLIKMKESDIHEVCLESRPHPEFCEEGWWNDLAFIIEKCKELDMKIWLLDDSHFPTGYANGWIKEKYPQYRKTVLTHRIFDIIGPQKQASIYLKNMFDPTEIFYDAVWIQDNEVKHLSYTKDEDTIYFDAPKGHSQICVIFTSRQSGFRDEYINMVDKNSCNVLIQAVYEPHYEHFKEEFGKTILGFFSDEPGFMNEKGINADSIIGKENMVLPWSKELERRLKDAFKEDYITLLPLLWMEHKDAACVRHTYMDIATTLYKECFDENLGTWCREHGVMHIGHVIEDKDSHARLGVGAGHYFRALAGQDMAGVDIVINQLVPGMDEGYHSYGRGKWDIEFFNYVLAKLGSSLAHIDPVKKGRCMAEVFGAFGWHEGLKEMKWIADHFLVRGVNYFVPHAFSQAEFPDIDCPPHFYAHGYNPQFRFFGSLMRYLNQMGSLLSEGTTHPTAAILYHADGEWCGNYMPIQKVAKELSRHQIDFDFVPVDIFTDKTRYHTVLDEVGLHVNGITYACFIMPYQEYIGKALNEFLNQTKNYQYPVYVIAQLPAYMYDCKEPVMELNHIHVVKLDELCEKLHKENLYDIKTETYEPWLRFYHYTKNGEEYYMFVNEHPKLNIQTKIPGLKGRQIDFYTNESKAFDETLSLPSYGSIIIVEGQSDKTYMDKHSYKVLDGTWKISYASSKQYPIFTDEKEITEFRDVSKTLYPYKCGTFRYEKDFICEEELDDALLYIEDAYETVQVFLDQKDLGYRITPPYQFPIEALSEGIHHLAIEVTNTLDKEIHDMFSLTETQEPSGIIGTVEIRK</sequence>
<dbReference type="Proteomes" id="UP000515856">
    <property type="component" value="Chromosome"/>
</dbReference>
<dbReference type="InterPro" id="IPR053161">
    <property type="entry name" value="Ulvan_degrading_GH"/>
</dbReference>
<dbReference type="RefSeq" id="WP_117454708.1">
    <property type="nucleotide sequence ID" value="NZ_CP060636.1"/>
</dbReference>
<proteinExistence type="predicted"/>
<dbReference type="PANTHER" id="PTHR36848:SF2">
    <property type="entry name" value="SECRETED PROTEIN"/>
    <property type="match status" value="1"/>
</dbReference>
<dbReference type="SUPFAM" id="SSF49785">
    <property type="entry name" value="Galactose-binding domain-like"/>
    <property type="match status" value="1"/>
</dbReference>